<dbReference type="AlphaFoldDB" id="A0A9P4MA02"/>
<gene>
    <name evidence="7" type="ORF">NA57DRAFT_55831</name>
</gene>
<dbReference type="GO" id="GO:0032126">
    <property type="term" value="C:eisosome"/>
    <property type="evidence" value="ECO:0007669"/>
    <property type="project" value="TreeGrafter"/>
</dbReference>
<feature type="transmembrane region" description="Helical" evidence="5">
    <location>
        <begin position="12"/>
        <end position="33"/>
    </location>
</feature>
<evidence type="ECO:0000256" key="2">
    <source>
        <dbReference type="ARBA" id="ARBA00022692"/>
    </source>
</evidence>
<proteinExistence type="predicted"/>
<reference evidence="7" key="1">
    <citation type="journal article" date="2020" name="Stud. Mycol.">
        <title>101 Dothideomycetes genomes: a test case for predicting lifestyles and emergence of pathogens.</title>
        <authorList>
            <person name="Haridas S."/>
            <person name="Albert R."/>
            <person name="Binder M."/>
            <person name="Bloem J."/>
            <person name="Labutti K."/>
            <person name="Salamov A."/>
            <person name="Andreopoulos B."/>
            <person name="Baker S."/>
            <person name="Barry K."/>
            <person name="Bills G."/>
            <person name="Bluhm B."/>
            <person name="Cannon C."/>
            <person name="Castanera R."/>
            <person name="Culley D."/>
            <person name="Daum C."/>
            <person name="Ezra D."/>
            <person name="Gonzalez J."/>
            <person name="Henrissat B."/>
            <person name="Kuo A."/>
            <person name="Liang C."/>
            <person name="Lipzen A."/>
            <person name="Lutzoni F."/>
            <person name="Magnuson J."/>
            <person name="Mondo S."/>
            <person name="Nolan M."/>
            <person name="Ohm R."/>
            <person name="Pangilinan J."/>
            <person name="Park H.-J."/>
            <person name="Ramirez L."/>
            <person name="Alfaro M."/>
            <person name="Sun H."/>
            <person name="Tritt A."/>
            <person name="Yoshinaga Y."/>
            <person name="Zwiers L.-H."/>
            <person name="Turgeon B."/>
            <person name="Goodwin S."/>
            <person name="Spatafora J."/>
            <person name="Crous P."/>
            <person name="Grigoriev I."/>
        </authorList>
    </citation>
    <scope>NUCLEOTIDE SEQUENCE</scope>
    <source>
        <strain evidence="7">CBS 133067</strain>
    </source>
</reference>
<feature type="domain" description="MARVEL" evidence="6">
    <location>
        <begin position="6"/>
        <end position="145"/>
    </location>
</feature>
<dbReference type="GO" id="GO:0005886">
    <property type="term" value="C:plasma membrane"/>
    <property type="evidence" value="ECO:0007669"/>
    <property type="project" value="TreeGrafter"/>
</dbReference>
<organism evidence="7 8">
    <name type="scientific">Rhizodiscina lignyota</name>
    <dbReference type="NCBI Taxonomy" id="1504668"/>
    <lineage>
        <taxon>Eukaryota</taxon>
        <taxon>Fungi</taxon>
        <taxon>Dikarya</taxon>
        <taxon>Ascomycota</taxon>
        <taxon>Pezizomycotina</taxon>
        <taxon>Dothideomycetes</taxon>
        <taxon>Pleosporomycetidae</taxon>
        <taxon>Aulographales</taxon>
        <taxon>Rhizodiscinaceae</taxon>
        <taxon>Rhizodiscina</taxon>
    </lineage>
</organism>
<evidence type="ECO:0000256" key="4">
    <source>
        <dbReference type="ARBA" id="ARBA00023136"/>
    </source>
</evidence>
<dbReference type="EMBL" id="ML978125">
    <property type="protein sequence ID" value="KAF2099897.1"/>
    <property type="molecule type" value="Genomic_DNA"/>
</dbReference>
<dbReference type="Pfam" id="PF01284">
    <property type="entry name" value="MARVEL"/>
    <property type="match status" value="1"/>
</dbReference>
<comment type="caution">
    <text evidence="7">The sequence shown here is derived from an EMBL/GenBank/DDBJ whole genome shotgun (WGS) entry which is preliminary data.</text>
</comment>
<dbReference type="PANTHER" id="PTHR28165">
    <property type="entry name" value="NON-CLASSICAL EXPORT PROTEIN 2-RELATED"/>
    <property type="match status" value="1"/>
</dbReference>
<evidence type="ECO:0000259" key="6">
    <source>
        <dbReference type="Pfam" id="PF01284"/>
    </source>
</evidence>
<keyword evidence="3 5" id="KW-1133">Transmembrane helix</keyword>
<dbReference type="InterPro" id="IPR008253">
    <property type="entry name" value="Marvel"/>
</dbReference>
<evidence type="ECO:0000256" key="5">
    <source>
        <dbReference type="SAM" id="Phobius"/>
    </source>
</evidence>
<name>A0A9P4MA02_9PEZI</name>
<protein>
    <submittedName>
        <fullName evidence="7">Non-classical export protein 2</fullName>
    </submittedName>
</protein>
<feature type="transmembrane region" description="Helical" evidence="5">
    <location>
        <begin position="39"/>
        <end position="58"/>
    </location>
</feature>
<dbReference type="GO" id="GO:0072659">
    <property type="term" value="P:protein localization to plasma membrane"/>
    <property type="evidence" value="ECO:0007669"/>
    <property type="project" value="TreeGrafter"/>
</dbReference>
<accession>A0A9P4MA02</accession>
<dbReference type="InterPro" id="IPR052649">
    <property type="entry name" value="NCE102-like"/>
</dbReference>
<evidence type="ECO:0000256" key="1">
    <source>
        <dbReference type="ARBA" id="ARBA00004141"/>
    </source>
</evidence>
<evidence type="ECO:0000256" key="3">
    <source>
        <dbReference type="ARBA" id="ARBA00022989"/>
    </source>
</evidence>
<feature type="transmembrane region" description="Helical" evidence="5">
    <location>
        <begin position="70"/>
        <end position="93"/>
    </location>
</feature>
<dbReference type="GO" id="GO:0070941">
    <property type="term" value="P:eisosome assembly"/>
    <property type="evidence" value="ECO:0007669"/>
    <property type="project" value="TreeGrafter"/>
</dbReference>
<dbReference type="PANTHER" id="PTHR28165:SF1">
    <property type="entry name" value="NON-CLASSICAL EXPORT PROTEIN 2-RELATED"/>
    <property type="match status" value="1"/>
</dbReference>
<dbReference type="OrthoDB" id="5423111at2759"/>
<evidence type="ECO:0000313" key="8">
    <source>
        <dbReference type="Proteomes" id="UP000799772"/>
    </source>
</evidence>
<comment type="subcellular location">
    <subcellularLocation>
        <location evidence="1">Membrane</location>
        <topology evidence="1">Multi-pass membrane protein</topology>
    </subcellularLocation>
</comment>
<dbReference type="Proteomes" id="UP000799772">
    <property type="component" value="Unassembled WGS sequence"/>
</dbReference>
<evidence type="ECO:0000313" key="7">
    <source>
        <dbReference type="EMBL" id="KAF2099897.1"/>
    </source>
</evidence>
<feature type="transmembrane region" description="Helical" evidence="5">
    <location>
        <begin position="130"/>
        <end position="148"/>
    </location>
</feature>
<keyword evidence="4 5" id="KW-0472">Membrane</keyword>
<keyword evidence="8" id="KW-1185">Reference proteome</keyword>
<keyword evidence="2 5" id="KW-0812">Transmembrane</keyword>
<sequence>MASKVLNLALRGFQFLWTLLIMALVGNMIATAFGGNPSIVNYDMFVSVFGMLSLFYLIPATLWDSLEFHPIIMVALDALNTLFFLIGGIATAAELGVHSCSNAHYTLHNHVTNGSPDRAGRCHEAQASTAFLWFGFAAFAASTFFSFLNSRGSANTRGIGIRRGGPAMSQV</sequence>